<organism evidence="1 2">
    <name type="scientific">Petrachloros mirabilis ULC683</name>
    <dbReference type="NCBI Taxonomy" id="2781853"/>
    <lineage>
        <taxon>Bacteria</taxon>
        <taxon>Bacillati</taxon>
        <taxon>Cyanobacteriota</taxon>
        <taxon>Cyanophyceae</taxon>
        <taxon>Synechococcales</taxon>
        <taxon>Petrachlorosaceae</taxon>
        <taxon>Petrachloros</taxon>
        <taxon>Petrachloros mirabilis</taxon>
    </lineage>
</organism>
<sequence>MSYQVIWFRDAAKRLKLLEPNLAFESLIDIVNTHLPRLAGTLVSQGSDLNNPEAWWQGLGMDAMLRLERKCGKVERVAVCLASNWPQGQEALKIVQSRSLKAVRLDMAIDRHWVIVAPSSRPYPDYIWVDFFYAVIDRQPGYRGCSLLEVPSG</sequence>
<keyword evidence="2" id="KW-1185">Reference proteome</keyword>
<gene>
    <name evidence="1" type="ORF">GS597_16150</name>
</gene>
<proteinExistence type="predicted"/>
<comment type="caution">
    <text evidence="1">The sequence shown here is derived from an EMBL/GenBank/DDBJ whole genome shotgun (WGS) entry which is preliminary data.</text>
</comment>
<accession>A0A8K1ZZ51</accession>
<dbReference type="EMBL" id="WVIC01000038">
    <property type="protein sequence ID" value="NCJ08010.1"/>
    <property type="molecule type" value="Genomic_DNA"/>
</dbReference>
<dbReference type="Proteomes" id="UP000607397">
    <property type="component" value="Unassembled WGS sequence"/>
</dbReference>
<name>A0A8K1ZZ51_9CYAN</name>
<evidence type="ECO:0000313" key="1">
    <source>
        <dbReference type="EMBL" id="NCJ08010.1"/>
    </source>
</evidence>
<dbReference type="AlphaFoldDB" id="A0A8K1ZZ51"/>
<protein>
    <submittedName>
        <fullName evidence="1">Uncharacterized protein</fullName>
    </submittedName>
</protein>
<evidence type="ECO:0000313" key="2">
    <source>
        <dbReference type="Proteomes" id="UP000607397"/>
    </source>
</evidence>
<reference evidence="1" key="1">
    <citation type="submission" date="2019-12" db="EMBL/GenBank/DDBJ databases">
        <title>High-Quality draft genome sequences of three cyanobacteria isolated from the limestone walls of the Old Cathedral of Coimbra.</title>
        <authorList>
            <person name="Tiago I."/>
            <person name="Soares F."/>
            <person name="Portugal A."/>
        </authorList>
    </citation>
    <scope>NUCLEOTIDE SEQUENCE [LARGE SCALE GENOMIC DNA]</scope>
    <source>
        <strain evidence="1">C</strain>
    </source>
</reference>
<dbReference type="RefSeq" id="WP_161826488.1">
    <property type="nucleotide sequence ID" value="NZ_WVIC01000038.1"/>
</dbReference>